<keyword evidence="2" id="KW-0812">Transmembrane</keyword>
<proteinExistence type="predicted"/>
<comment type="caution">
    <text evidence="3">The sequence shown here is derived from an EMBL/GenBank/DDBJ whole genome shotgun (WGS) entry which is preliminary data.</text>
</comment>
<name>A0A1S8DF54_9GAMM</name>
<accession>A0A1S8DF54</accession>
<gene>
    <name evidence="3" type="ORF">BXT89_09775</name>
</gene>
<evidence type="ECO:0000313" key="4">
    <source>
        <dbReference type="Proteomes" id="UP000242847"/>
    </source>
</evidence>
<evidence type="ECO:0000313" key="3">
    <source>
        <dbReference type="EMBL" id="ONM44023.1"/>
    </source>
</evidence>
<reference evidence="3 4" key="1">
    <citation type="submission" date="2017-01" db="EMBL/GenBank/DDBJ databases">
        <title>Draft genome sequence of Pseudomonas pachastrellae type strain CCUG 46540T from a deep sea.</title>
        <authorList>
            <person name="Gomila M."/>
            <person name="Mulet M."/>
            <person name="Lalucat J."/>
            <person name="Garcia-Valdes E."/>
        </authorList>
    </citation>
    <scope>NUCLEOTIDE SEQUENCE [LARGE SCALE GENOMIC DNA]</scope>
    <source>
        <strain evidence="3 4">CCUG 46540</strain>
    </source>
</reference>
<keyword evidence="2" id="KW-0472">Membrane</keyword>
<dbReference type="CDD" id="cd01324">
    <property type="entry name" value="cbb3_Oxidase_CcoQ"/>
    <property type="match status" value="1"/>
</dbReference>
<feature type="compositionally biased region" description="Basic and acidic residues" evidence="1">
    <location>
        <begin position="49"/>
        <end position="62"/>
    </location>
</feature>
<dbReference type="AlphaFoldDB" id="A0A1S8DF54"/>
<evidence type="ECO:0000256" key="2">
    <source>
        <dbReference type="SAM" id="Phobius"/>
    </source>
</evidence>
<evidence type="ECO:0000256" key="1">
    <source>
        <dbReference type="SAM" id="MobiDB-lite"/>
    </source>
</evidence>
<keyword evidence="2" id="KW-1133">Transmembrane helix</keyword>
<feature type="region of interest" description="Disordered" evidence="1">
    <location>
        <begin position="42"/>
        <end position="62"/>
    </location>
</feature>
<dbReference type="InterPro" id="IPR008621">
    <property type="entry name" value="Cbb3-typ_cyt_oxidase_comp"/>
</dbReference>
<dbReference type="OrthoDB" id="6402501at2"/>
<dbReference type="Pfam" id="PF05545">
    <property type="entry name" value="FixQ"/>
    <property type="match status" value="1"/>
</dbReference>
<dbReference type="EMBL" id="MUBC01000018">
    <property type="protein sequence ID" value="ONM44023.1"/>
    <property type="molecule type" value="Genomic_DNA"/>
</dbReference>
<feature type="transmembrane region" description="Helical" evidence="2">
    <location>
        <begin position="6"/>
        <end position="26"/>
    </location>
</feature>
<organism evidence="3 4">
    <name type="scientific">Halopseudomonas pachastrellae</name>
    <dbReference type="NCBI Taxonomy" id="254161"/>
    <lineage>
        <taxon>Bacteria</taxon>
        <taxon>Pseudomonadati</taxon>
        <taxon>Pseudomonadota</taxon>
        <taxon>Gammaproteobacteria</taxon>
        <taxon>Pseudomonadales</taxon>
        <taxon>Pseudomonadaceae</taxon>
        <taxon>Halopseudomonas</taxon>
    </lineage>
</organism>
<protein>
    <submittedName>
        <fullName evidence="3">Cytochrome oxidase</fullName>
    </submittedName>
</protein>
<dbReference type="STRING" id="254161.SAMN05216256_12055"/>
<sequence>MDINTLRGLGTVFAFVAFVGVVIWAYSASKKKDFDEAAQLPFADEEDDKASGEQHKDARSDK</sequence>
<dbReference type="RefSeq" id="WP_083727161.1">
    <property type="nucleotide sequence ID" value="NZ_FOUD01000020.1"/>
</dbReference>
<dbReference type="Proteomes" id="UP000242847">
    <property type="component" value="Unassembled WGS sequence"/>
</dbReference>
<keyword evidence="4" id="KW-1185">Reference proteome</keyword>